<evidence type="ECO:0000313" key="3">
    <source>
        <dbReference type="EMBL" id="KAH0217707.1"/>
    </source>
</evidence>
<evidence type="ECO:0000313" key="4">
    <source>
        <dbReference type="Proteomes" id="UP000767238"/>
    </source>
</evidence>
<gene>
    <name evidence="3" type="ORF">KCV03_g6939</name>
</gene>
<feature type="region of interest" description="Disordered" evidence="1">
    <location>
        <begin position="1"/>
        <end position="80"/>
    </location>
</feature>
<reference evidence="3" key="2">
    <citation type="submission" date="2021-08" db="EMBL/GenBank/DDBJ databases">
        <authorList>
            <person name="Gostincar C."/>
            <person name="Sun X."/>
            <person name="Song Z."/>
            <person name="Gunde-Cimerman N."/>
        </authorList>
    </citation>
    <scope>NUCLEOTIDE SEQUENCE</scope>
    <source>
        <strain evidence="3">EXF-8016</strain>
    </source>
</reference>
<proteinExistence type="predicted"/>
<accession>A0A9P8GBK0</accession>
<feature type="compositionally biased region" description="Basic and acidic residues" evidence="1">
    <location>
        <begin position="156"/>
        <end position="166"/>
    </location>
</feature>
<evidence type="ECO:0000256" key="1">
    <source>
        <dbReference type="SAM" id="MobiDB-lite"/>
    </source>
</evidence>
<reference evidence="3" key="1">
    <citation type="journal article" date="2021" name="J Fungi (Basel)">
        <title>Virulence traits and population genomics of the black yeast Aureobasidium melanogenum.</title>
        <authorList>
            <person name="Cernosa A."/>
            <person name="Sun X."/>
            <person name="Gostincar C."/>
            <person name="Fang C."/>
            <person name="Gunde-Cimerman N."/>
            <person name="Song Z."/>
        </authorList>
    </citation>
    <scope>NUCLEOTIDE SEQUENCE</scope>
    <source>
        <strain evidence="3">EXF-8016</strain>
    </source>
</reference>
<feature type="non-terminal residue" evidence="3">
    <location>
        <position position="778"/>
    </location>
</feature>
<keyword evidence="2" id="KW-0812">Transmembrane</keyword>
<dbReference type="Proteomes" id="UP000767238">
    <property type="component" value="Unassembled WGS sequence"/>
</dbReference>
<sequence length="778" mass="88374">MSTRQTRSKSRGRAANKPARPLSRVRTNASFSDPNYDQSTPEPKTASTPSPSWGKFPRKKVETRKFEVPQGTPSVSLIRPEDGRNYKETASAIYAFADSFVDSLPGKFQDPVAKSNASRAKAMVYPNFPEPAKPDRNPNFPRRPASRPRRVNTSTHLDRDEEERLRASPTWRKKRPDTPSSPRATMFDYPSKNSFWHSLGGFVPRSGLVWLVLIFLGILLGFSTPPKANPVQVAYKEVCSRFGNPADWNCNGDFNFTIDHVVSHCHNAADTIYDKLHMAGAKTSVEDLVHSCQESIDSRKDKFEHMSEGMEKAKVNFKKSLCALPGAEEWDDCVEKSYSKLVKPFVMLRSVFQSPVTSTRTRVERPSNPSNPRLVERIIIEEVVKYPANPIARAEHVANSAVVSLASQARSHASSALSSVSSAYLPIVSSSSSSDHTPESIETVPASAGSDLSAGLEMVSEIKDLELKYTLAVAKADLKMLQQNDTSIVAHTTYTKRHLNSLLTTAWELQKEIDQFSICMIRTSEVAISELSKTITYGSWTESWFSLSRSGWMVTPADKAFKVLSNPPLECQTFLVRIHQKVQGALETRQGLLREIDRVIDLSYHRDFARKSPLYIPVPLPWVRPLGPLPNLAVIRLPSIRWNPWYWFRDEAYWYRIRTQEQREQGLRLHRLRSTLHQLREATEGFDDIKYLLERAILNLLTANKKLESHRGQVLNDPKFGTPFFFDKIQTVREDLVLAIKLRDERKRVKNRINAVAWEKYNNGYDQHAVFIVKEMRL</sequence>
<name>A0A9P8GBK0_AURME</name>
<comment type="caution">
    <text evidence="3">The sequence shown here is derived from an EMBL/GenBank/DDBJ whole genome shotgun (WGS) entry which is preliminary data.</text>
</comment>
<feature type="transmembrane region" description="Helical" evidence="2">
    <location>
        <begin position="202"/>
        <end position="222"/>
    </location>
</feature>
<feature type="compositionally biased region" description="Polar residues" evidence="1">
    <location>
        <begin position="25"/>
        <end position="51"/>
    </location>
</feature>
<feature type="compositionally biased region" description="Basic residues" evidence="1">
    <location>
        <begin position="1"/>
        <end position="14"/>
    </location>
</feature>
<evidence type="ECO:0000256" key="2">
    <source>
        <dbReference type="SAM" id="Phobius"/>
    </source>
</evidence>
<keyword evidence="2" id="KW-1133">Transmembrane helix</keyword>
<organism evidence="3 4">
    <name type="scientific">Aureobasidium melanogenum</name>
    <name type="common">Aureobasidium pullulans var. melanogenum</name>
    <dbReference type="NCBI Taxonomy" id="46634"/>
    <lineage>
        <taxon>Eukaryota</taxon>
        <taxon>Fungi</taxon>
        <taxon>Dikarya</taxon>
        <taxon>Ascomycota</taxon>
        <taxon>Pezizomycotina</taxon>
        <taxon>Dothideomycetes</taxon>
        <taxon>Dothideomycetidae</taxon>
        <taxon>Dothideales</taxon>
        <taxon>Saccotheciaceae</taxon>
        <taxon>Aureobasidium</taxon>
    </lineage>
</organism>
<dbReference type="EMBL" id="JAHFYH010000054">
    <property type="protein sequence ID" value="KAH0217707.1"/>
    <property type="molecule type" value="Genomic_DNA"/>
</dbReference>
<dbReference type="OrthoDB" id="3924364at2759"/>
<keyword evidence="2" id="KW-0472">Membrane</keyword>
<protein>
    <submittedName>
        <fullName evidence="3">Uncharacterized protein</fullName>
    </submittedName>
</protein>
<dbReference type="AlphaFoldDB" id="A0A9P8GBK0"/>
<feature type="region of interest" description="Disordered" evidence="1">
    <location>
        <begin position="126"/>
        <end position="184"/>
    </location>
</feature>